<evidence type="ECO:0000256" key="3">
    <source>
        <dbReference type="ARBA" id="ARBA00022750"/>
    </source>
</evidence>
<reference evidence="5 6" key="1">
    <citation type="submission" date="2016-10" db="EMBL/GenBank/DDBJ databases">
        <authorList>
            <person name="de Groot N.N."/>
        </authorList>
    </citation>
    <scope>NUCLEOTIDE SEQUENCE [LARGE SCALE GENOMIC DNA]</scope>
    <source>
        <strain evidence="5 6">DSM 17813</strain>
    </source>
</reference>
<dbReference type="STRING" id="392333.SAMN05660860_02669"/>
<proteinExistence type="inferred from homology"/>
<dbReference type="EMBL" id="FNGU01000007">
    <property type="protein sequence ID" value="SDM52824.1"/>
    <property type="molecule type" value="Genomic_DNA"/>
</dbReference>
<evidence type="ECO:0000256" key="4">
    <source>
        <dbReference type="ARBA" id="ARBA00022801"/>
    </source>
</evidence>
<dbReference type="AlphaFoldDB" id="A0A1G9TZJ6"/>
<comment type="similarity">
    <text evidence="1">Belongs to the peptidase A31 family.</text>
</comment>
<dbReference type="Gene3D" id="3.40.50.1450">
    <property type="entry name" value="HybD-like"/>
    <property type="match status" value="1"/>
</dbReference>
<dbReference type="GO" id="GO:0004190">
    <property type="term" value="F:aspartic-type endopeptidase activity"/>
    <property type="evidence" value="ECO:0007669"/>
    <property type="project" value="UniProtKB-KW"/>
</dbReference>
<evidence type="ECO:0000256" key="2">
    <source>
        <dbReference type="ARBA" id="ARBA00022670"/>
    </source>
</evidence>
<protein>
    <submittedName>
        <fullName evidence="5">Hydrogenase maturation protease</fullName>
    </submittedName>
</protein>
<accession>A0A1G9TZJ6</accession>
<dbReference type="PANTHER" id="PTHR30302:SF1">
    <property type="entry name" value="HYDROGENASE 2 MATURATION PROTEASE"/>
    <property type="match status" value="1"/>
</dbReference>
<dbReference type="NCBIfam" id="TIGR00072">
    <property type="entry name" value="hydrog_prot"/>
    <property type="match status" value="1"/>
</dbReference>
<keyword evidence="4" id="KW-0378">Hydrolase</keyword>
<keyword evidence="3" id="KW-0064">Aspartyl protease</keyword>
<dbReference type="Proteomes" id="UP000182146">
    <property type="component" value="Unassembled WGS sequence"/>
</dbReference>
<dbReference type="PRINTS" id="PR00446">
    <property type="entry name" value="HYDRGNUPTAKE"/>
</dbReference>
<name>A0A1G9TZJ6_9BACT</name>
<evidence type="ECO:0000256" key="1">
    <source>
        <dbReference type="ARBA" id="ARBA00006814"/>
    </source>
</evidence>
<dbReference type="Pfam" id="PF01750">
    <property type="entry name" value="HycI"/>
    <property type="match status" value="1"/>
</dbReference>
<dbReference type="GO" id="GO:0008047">
    <property type="term" value="F:enzyme activator activity"/>
    <property type="evidence" value="ECO:0007669"/>
    <property type="project" value="InterPro"/>
</dbReference>
<dbReference type="SUPFAM" id="SSF53163">
    <property type="entry name" value="HybD-like"/>
    <property type="match status" value="1"/>
</dbReference>
<dbReference type="InterPro" id="IPR023430">
    <property type="entry name" value="Pept_HybD-like_dom_sf"/>
</dbReference>
<organism evidence="5 6">
    <name type="scientific">Geoalkalibacter ferrihydriticus</name>
    <dbReference type="NCBI Taxonomy" id="392333"/>
    <lineage>
        <taxon>Bacteria</taxon>
        <taxon>Pseudomonadati</taxon>
        <taxon>Thermodesulfobacteriota</taxon>
        <taxon>Desulfuromonadia</taxon>
        <taxon>Desulfuromonadales</taxon>
        <taxon>Geoalkalibacteraceae</taxon>
        <taxon>Geoalkalibacter</taxon>
    </lineage>
</organism>
<gene>
    <name evidence="5" type="ORF">SAMN05660860_02669</name>
</gene>
<dbReference type="InterPro" id="IPR000671">
    <property type="entry name" value="Peptidase_A31"/>
</dbReference>
<evidence type="ECO:0000313" key="6">
    <source>
        <dbReference type="Proteomes" id="UP000182146"/>
    </source>
</evidence>
<sequence length="341" mass="36670">MDHGPRTSIIGLGNPLMGDDGVGIAVVERLARLTLPADVEVLDGGTGGITLLHLMEGATRVIFVDAVEMGRAPGAIGCFDLNQVDAAEQGALSLHETGLPQVLALGRELGPLPEMLLVGVQPACVAPGTILSPRVTDALPELVERILRAVGGYAILLPMQAEILEKLKAIPAGWQRRLYFMGVLGEALVPVGVRPVIVGGNAVEFYTLGGYATADIDLVVAERAEVDRCLAAMGFTREGRHWFSEELDLAVEIPGSVLAGDRSRVTEVEIDDRLVYLIGLEDLIIDRLNAFVHWRSARDGEWAEQLLALHFDEVDFDYLRCRAADEGVGDTLQKILSGLEP</sequence>
<dbReference type="GO" id="GO:0016485">
    <property type="term" value="P:protein processing"/>
    <property type="evidence" value="ECO:0007669"/>
    <property type="project" value="TreeGrafter"/>
</dbReference>
<dbReference type="PANTHER" id="PTHR30302">
    <property type="entry name" value="HYDROGENASE 1 MATURATION PROTEASE"/>
    <property type="match status" value="1"/>
</dbReference>
<dbReference type="CDD" id="cd00518">
    <property type="entry name" value="H2MP"/>
    <property type="match status" value="1"/>
</dbReference>
<keyword evidence="2 5" id="KW-0645">Protease</keyword>
<evidence type="ECO:0000313" key="5">
    <source>
        <dbReference type="EMBL" id="SDM52824.1"/>
    </source>
</evidence>